<dbReference type="Proteomes" id="UP001595636">
    <property type="component" value="Unassembled WGS sequence"/>
</dbReference>
<dbReference type="InterPro" id="IPR012334">
    <property type="entry name" value="Pectin_lyas_fold"/>
</dbReference>
<dbReference type="InterPro" id="IPR024973">
    <property type="entry name" value="ESPR"/>
</dbReference>
<dbReference type="Pfam" id="PF05860">
    <property type="entry name" value="TPS"/>
    <property type="match status" value="1"/>
</dbReference>
<evidence type="ECO:0000313" key="3">
    <source>
        <dbReference type="EMBL" id="MFC3627492.1"/>
    </source>
</evidence>
<feature type="compositionally biased region" description="Polar residues" evidence="1">
    <location>
        <begin position="1470"/>
        <end position="1490"/>
    </location>
</feature>
<dbReference type="Gene3D" id="2.160.20.10">
    <property type="entry name" value="Single-stranded right-handed beta-helix, Pectin lyase-like"/>
    <property type="match status" value="1"/>
</dbReference>
<feature type="region of interest" description="Disordered" evidence="1">
    <location>
        <begin position="1134"/>
        <end position="1153"/>
    </location>
</feature>
<dbReference type="InterPro" id="IPR011050">
    <property type="entry name" value="Pectin_lyase_fold/virulence"/>
</dbReference>
<feature type="region of interest" description="Disordered" evidence="1">
    <location>
        <begin position="1603"/>
        <end position="1676"/>
    </location>
</feature>
<dbReference type="InterPro" id="IPR010069">
    <property type="entry name" value="CdiA_FHA1_rpt"/>
</dbReference>
<feature type="compositionally biased region" description="Low complexity" evidence="1">
    <location>
        <begin position="1373"/>
        <end position="1395"/>
    </location>
</feature>
<evidence type="ECO:0000256" key="1">
    <source>
        <dbReference type="SAM" id="MobiDB-lite"/>
    </source>
</evidence>
<dbReference type="EMBL" id="JBHRYH010000045">
    <property type="protein sequence ID" value="MFC3627492.1"/>
    <property type="molecule type" value="Genomic_DNA"/>
</dbReference>
<feature type="compositionally biased region" description="Gly residues" evidence="1">
    <location>
        <begin position="1639"/>
        <end position="1650"/>
    </location>
</feature>
<feature type="compositionally biased region" description="Polar residues" evidence="1">
    <location>
        <begin position="1652"/>
        <end position="1665"/>
    </location>
</feature>
<feature type="domain" description="Filamentous haemagglutinin FhaB/tRNA nuclease CdiA-like TPS" evidence="2">
    <location>
        <begin position="89"/>
        <end position="209"/>
    </location>
</feature>
<organism evidence="3 4">
    <name type="scientific">Vogesella amnigena</name>
    <dbReference type="NCBI Taxonomy" id="1507449"/>
    <lineage>
        <taxon>Bacteria</taxon>
        <taxon>Pseudomonadati</taxon>
        <taxon>Pseudomonadota</taxon>
        <taxon>Betaproteobacteria</taxon>
        <taxon>Neisseriales</taxon>
        <taxon>Chromobacteriaceae</taxon>
        <taxon>Vogesella</taxon>
    </lineage>
</organism>
<dbReference type="InterPro" id="IPR008638">
    <property type="entry name" value="FhaB/CdiA-like_TPS"/>
</dbReference>
<evidence type="ECO:0000259" key="2">
    <source>
        <dbReference type="SMART" id="SM00912"/>
    </source>
</evidence>
<feature type="region of interest" description="Disordered" evidence="1">
    <location>
        <begin position="1371"/>
        <end position="1416"/>
    </location>
</feature>
<comment type="caution">
    <text evidence="3">The sequence shown here is derived from an EMBL/GenBank/DDBJ whole genome shotgun (WGS) entry which is preliminary data.</text>
</comment>
<dbReference type="Gene3D" id="3.10.380.10">
    <property type="entry name" value="Colicin E3-like ribonuclease domain"/>
    <property type="match status" value="1"/>
</dbReference>
<protein>
    <submittedName>
        <fullName evidence="3">Hemagglutinin repeat-containing protein</fullName>
    </submittedName>
</protein>
<feature type="compositionally biased region" description="Low complexity" evidence="1">
    <location>
        <begin position="1666"/>
        <end position="1676"/>
    </location>
</feature>
<dbReference type="SUPFAM" id="SSF51126">
    <property type="entry name" value="Pectin lyase-like"/>
    <property type="match status" value="1"/>
</dbReference>
<dbReference type="RefSeq" id="WP_390281185.1">
    <property type="nucleotide sequence ID" value="NZ_JBHRYH010000045.1"/>
</dbReference>
<keyword evidence="4" id="KW-1185">Reference proteome</keyword>
<dbReference type="NCBIfam" id="TIGR01901">
    <property type="entry name" value="adhes_NPXG"/>
    <property type="match status" value="1"/>
</dbReference>
<feature type="region of interest" description="Disordered" evidence="1">
    <location>
        <begin position="1469"/>
        <end position="1490"/>
    </location>
</feature>
<feature type="compositionally biased region" description="Low complexity" evidence="1">
    <location>
        <begin position="1139"/>
        <end position="1152"/>
    </location>
</feature>
<sequence>MNKHLYRIVFNKARGLLMVVAENVASHGKASAGTTAASGRSVPLCLALRPVCFSLLVASGLVHAMPSATQVVADGNAPKTQQPTILNTANGVPQVNIQTPSAAGVSRNSYTQFDVGQQGVILNNARGSAQTQLGGWVAGNPWLAAGTARVILNEVNSSLPSQLRGYVEVAGDRAQVVIANPAGISCDGCGFINANRATLTTGSPILNNGSLEGYRVQQGNITISGVGLDGRQAEYTDLLARAIQVNAGIWATQLRVHSGAGQSNADLSQTSALLAANTSPAPAYSLDVAALGGMYAGKIWLVGTEHGLGARFVGQLGAAAGEIVVRQDGEISNSGKLAATGDIQVQASAGIQNSGTVSAQGDITLQTAATFDNSGMVIAGGNADIRALQLDNQQGATLGAVGNTNLAASGMENSGSVQAGASLQLTADALDNRASGEISAASTQLTLSNNLTNRGLIDGEQTRLSAATLNNLGSGRIYGDQLAIAAGTLNNLSENGVAPTIAARTQLDIGAGTVNNREHALIFSAGDMAFGGALDAGFHATGLAGSINNNSASIEALGKLAIAAHTINNTNEHFATEVLPVGTPEHIIEYQGSGSPNRYRPGDPGVYIFNDESDHLMTPEGPFETWSQYDYTRSIQETTITQTDPGKITAGGDMSLTADTLRNDKSHIIAGGQLTANVTDLQNIDVTGQHYVTDIGVVTNYWRDHQKGRDSTGSSTSTYQPPVAISDISLAPFRYQQNSQPPASGTKIGDLGTLTVPDSSLYHLSSDPKLGYLVETDPRFSNYRQWLGSDYMLAALSVDPTSVQKRLGDGFYEQKLLREQVAQLTGRRFLDGYASDQAQYQALMDQGITVAKAWSLRPGVALSAQQVAQLTSDIVWLVEQDVTLPDGRTAKALVPQLYLRPGRTDLASSGALIAGDSLNLQLRGQLDNQGTLAGRRLLTLTADTVNNLGGRITGNDVLAAARNDLNNIGGSIDAGNSLQVTAGRDLNLTSTTRSNSNAQGSETHLNRVAGLYVTNPSGSTLVASAGRNLHLTAADIGNSGSGSTQLAAGNDLVLDTITTSQQQHIVWDDNNQRRDSSSQDIGSQVHAKGDIALLAGHDLTARAANVGSEQGAVQARAGNDIQLTAGSRRQTVDEAHQHTGSSSAFSSTTISTRDSLDQTQAVATTLSGNTTSLQAGRDIAVSGSNVVSTAGTALQAGRDIAITAATDTLSQQHDRAESQSGLFSGGGLGFTLGTRQQSVDQRGSSTQAAAATIGSTQGDVTLQAGQHYQQSGSHVLAPQGNIDIAAKQIDISAAQQHSQTTTDTRFKQNGLSVAISNPVVSALQTGQQMQQAASQTSDSRMQTLAAATTALASKNAYDAVSQNPAQAGGINLSISVGSSQSQSHSEQQQDSSSASTLRAGGNLSLRATGDGQHSNLTVQGSDIQAAGNVSLQADNQIQLLAAQHSASQHSTNSGSSASLGVSIGPVGPQLNVSASGNRGNADGSDTSWRNTHIDAGQQLTLQSGGDTTLKGAVASGKQITAKVGGDLKLESLQDSSHYVSKQQSQGGSLSVGAGVVSGSVNIGNSKLGSDYASVTEQTGLTAGDGGFQLQVQGNTDLKGAVISSSEQAVRDGKNQLSTGTLTHSDIDNHASYSGQSVSLGGGYSSNGSGVGKNQQGQASSDGSQTPGSSLPSLNGLSATAPLAMNANGSSSSTTQSGISGGAIEIRDSQQQQTLNGQTAEQTVAGLNRDVETGQDSTHALKPIFNEQELKAGFEVVGALQRETATFLNNRALEKDHVQQQIDAELEKPAGQRDAARLEALTSQQQANQIWAMGGIGHTVLTALTAAAGGNISATDSAFFQAMAVNYLQSLGAQEIKHLADALDSEVARAALQALNACAGAALQGRGCGGAAAGAGAAVVLNNLLNQVNGQSGPLSAEEREARSNLLTSLISGIAGASGGDASSAGNAANIEMRNNALMLIPLALELVDKGITAYDAWQLDKALREGRNEDAKEIAAGIAIGLATEAVPGNKVLQKIGQVLGKSGKAGEEVARAAAEIVAKREQLASQSVDFAKGISDLPPGERVAKIKEIVPQVVNAYGWKRDKQLEKLNPGRAVYKAPDGKIYSLDTQHGAWERINPKNGAHEGEYKMLNPLELVERSVDTSGRHNLKVK</sequence>
<dbReference type="InterPro" id="IPR025157">
    <property type="entry name" value="Hemagglutinin_rpt"/>
</dbReference>
<reference evidence="4" key="1">
    <citation type="journal article" date="2019" name="Int. J. Syst. Evol. Microbiol.">
        <title>The Global Catalogue of Microorganisms (GCM) 10K type strain sequencing project: providing services to taxonomists for standard genome sequencing and annotation.</title>
        <authorList>
            <consortium name="The Broad Institute Genomics Platform"/>
            <consortium name="The Broad Institute Genome Sequencing Center for Infectious Disease"/>
            <person name="Wu L."/>
            <person name="Ma J."/>
        </authorList>
    </citation>
    <scope>NUCLEOTIDE SEQUENCE [LARGE SCALE GENOMIC DNA]</scope>
    <source>
        <strain evidence="4">KCTC 42195</strain>
    </source>
</reference>
<name>A0ABV7TXK2_9NEIS</name>
<proteinExistence type="predicted"/>
<dbReference type="NCBIfam" id="TIGR01731">
    <property type="entry name" value="fil_hemag_20aa"/>
    <property type="match status" value="8"/>
</dbReference>
<evidence type="ECO:0000313" key="4">
    <source>
        <dbReference type="Proteomes" id="UP001595636"/>
    </source>
</evidence>
<feature type="compositionally biased region" description="Polar residues" evidence="1">
    <location>
        <begin position="1614"/>
        <end position="1623"/>
    </location>
</feature>
<dbReference type="Pfam" id="PF13018">
    <property type="entry name" value="ESPR"/>
    <property type="match status" value="1"/>
</dbReference>
<accession>A0ABV7TXK2</accession>
<dbReference type="InterPro" id="IPR036725">
    <property type="entry name" value="ColE3_ribonuclease_sf"/>
</dbReference>
<dbReference type="SMART" id="SM00912">
    <property type="entry name" value="Haemagg_act"/>
    <property type="match status" value="1"/>
</dbReference>
<gene>
    <name evidence="3" type="ORF">ACFOKJ_15340</name>
</gene>
<dbReference type="Pfam" id="PF13332">
    <property type="entry name" value="Fil_haemagg_2"/>
    <property type="match status" value="2"/>
</dbReference>